<organism evidence="3">
    <name type="scientific">Gongylonema pulchrum</name>
    <dbReference type="NCBI Taxonomy" id="637853"/>
    <lineage>
        <taxon>Eukaryota</taxon>
        <taxon>Metazoa</taxon>
        <taxon>Ecdysozoa</taxon>
        <taxon>Nematoda</taxon>
        <taxon>Chromadorea</taxon>
        <taxon>Rhabditida</taxon>
        <taxon>Spirurina</taxon>
        <taxon>Spiruromorpha</taxon>
        <taxon>Spiruroidea</taxon>
        <taxon>Gongylonematidae</taxon>
        <taxon>Gongylonema</taxon>
    </lineage>
</organism>
<reference evidence="3" key="1">
    <citation type="submission" date="2016-06" db="UniProtKB">
        <authorList>
            <consortium name="WormBaseParasite"/>
        </authorList>
    </citation>
    <scope>IDENTIFICATION</scope>
</reference>
<reference evidence="1 2" key="2">
    <citation type="submission" date="2018-11" db="EMBL/GenBank/DDBJ databases">
        <authorList>
            <consortium name="Pathogen Informatics"/>
        </authorList>
    </citation>
    <scope>NUCLEOTIDE SEQUENCE [LARGE SCALE GENOMIC DNA]</scope>
</reference>
<dbReference type="WBParaSite" id="GPUH_0000860301-mRNA-1">
    <property type="protein sequence ID" value="GPUH_0000860301-mRNA-1"/>
    <property type="gene ID" value="GPUH_0000860301"/>
</dbReference>
<protein>
    <submittedName>
        <fullName evidence="3">Component of oligomeric Golgi complex 7</fullName>
    </submittedName>
</protein>
<keyword evidence="2" id="KW-1185">Reference proteome</keyword>
<evidence type="ECO:0000313" key="3">
    <source>
        <dbReference type="WBParaSite" id="GPUH_0000860301-mRNA-1"/>
    </source>
</evidence>
<dbReference type="Proteomes" id="UP000271098">
    <property type="component" value="Unassembled WGS sequence"/>
</dbReference>
<evidence type="ECO:0000313" key="2">
    <source>
        <dbReference type="Proteomes" id="UP000271098"/>
    </source>
</evidence>
<dbReference type="EMBL" id="UYRT01025495">
    <property type="protein sequence ID" value="VDK63749.1"/>
    <property type="molecule type" value="Genomic_DNA"/>
</dbReference>
<gene>
    <name evidence="1" type="ORF">GPUH_LOCUS8596</name>
</gene>
<dbReference type="AlphaFoldDB" id="A0A183DIQ2"/>
<evidence type="ECO:0000313" key="1">
    <source>
        <dbReference type="EMBL" id="VDK63749.1"/>
    </source>
</evidence>
<accession>A0A183DIQ2</accession>
<sequence>MSELGEAASVLSAVAEVVLQTNVLIKINTLALSDGQKPLFWSGEFLKSIAEMNITKYQQSFNDQLKQALSKTILPVLPGKVGFCSIYPLSFF</sequence>
<proteinExistence type="predicted"/>
<name>A0A183DIQ2_9BILA</name>